<name>A0A976SJK5_THEOR</name>
<evidence type="ECO:0000256" key="1">
    <source>
        <dbReference type="SAM" id="MobiDB-lite"/>
    </source>
</evidence>
<organism evidence="2 3">
    <name type="scientific">Theileria orientalis</name>
    <dbReference type="NCBI Taxonomy" id="68886"/>
    <lineage>
        <taxon>Eukaryota</taxon>
        <taxon>Sar</taxon>
        <taxon>Alveolata</taxon>
        <taxon>Apicomplexa</taxon>
        <taxon>Aconoidasida</taxon>
        <taxon>Piroplasmida</taxon>
        <taxon>Theileriidae</taxon>
        <taxon>Theileria</taxon>
    </lineage>
</organism>
<feature type="compositionally biased region" description="Basic and acidic residues" evidence="1">
    <location>
        <begin position="244"/>
        <end position="271"/>
    </location>
</feature>
<sequence>MSSCRKEMKPLSKLLPLRAHMLRHKLKRDLLRALNYLSLPLLLSTNQMTKSLQPAESVSPVVNEPDDEESSTEKIGSESSVSLGSDIEFVDDDDAELEEPELVQHNDVGGEDAPNRQGSASNESSHGDESSLLNRSELSEVTDSELDPANAGSFPNPATIAMTALSNFATDEFDPSERFYTPPESRIDYESVHSSEKLDKSLSKLDENAHSVWKDENLANDSHSVNELGSNSTSPPTTPATLVEDTKEHKPVEPENPPKEKTVYKNRESQYKRNNLPKTKRIRNNLLKSQYKRNNLPKTKRIRNNLLKSQYKRNNLLKTKRRKLT</sequence>
<feature type="compositionally biased region" description="Acidic residues" evidence="1">
    <location>
        <begin position="88"/>
        <end position="101"/>
    </location>
</feature>
<reference evidence="2" key="1">
    <citation type="submission" date="2022-07" db="EMBL/GenBank/DDBJ databases">
        <title>Evaluation of T. orientalis genome assembly methods using nanopore sequencing and analysis of variation between genomes.</title>
        <authorList>
            <person name="Yam J."/>
            <person name="Micallef M.L."/>
            <person name="Liu M."/>
            <person name="Djordjevic S.P."/>
            <person name="Bogema D.R."/>
            <person name="Jenkins C."/>
        </authorList>
    </citation>
    <scope>NUCLEOTIDE SEQUENCE</scope>
    <source>
        <strain evidence="2">Goon Nure</strain>
    </source>
</reference>
<proteinExistence type="predicted"/>
<accession>A0A976SJK5</accession>
<feature type="compositionally biased region" description="Basic and acidic residues" evidence="1">
    <location>
        <begin position="185"/>
        <end position="217"/>
    </location>
</feature>
<dbReference type="EMBL" id="CP056071">
    <property type="protein sequence ID" value="UVC50048.1"/>
    <property type="molecule type" value="Genomic_DNA"/>
</dbReference>
<evidence type="ECO:0000313" key="2">
    <source>
        <dbReference type="EMBL" id="UVC50048.1"/>
    </source>
</evidence>
<dbReference type="AlphaFoldDB" id="A0A976SJK5"/>
<protein>
    <submittedName>
        <fullName evidence="2">Uncharacterized protein</fullName>
    </submittedName>
</protein>
<dbReference type="Proteomes" id="UP000244811">
    <property type="component" value="Chromosome 2"/>
</dbReference>
<feature type="region of interest" description="Disordered" evidence="1">
    <location>
        <begin position="54"/>
        <end position="157"/>
    </location>
</feature>
<evidence type="ECO:0000313" key="3">
    <source>
        <dbReference type="Proteomes" id="UP000244811"/>
    </source>
</evidence>
<feature type="compositionally biased region" description="Polar residues" evidence="1">
    <location>
        <begin position="219"/>
        <end position="229"/>
    </location>
</feature>
<gene>
    <name evidence="2" type="ORF">MACK_003671</name>
</gene>
<feature type="region of interest" description="Disordered" evidence="1">
    <location>
        <begin position="169"/>
        <end position="277"/>
    </location>
</feature>